<feature type="region of interest" description="Disordered" evidence="1">
    <location>
        <begin position="56"/>
        <end position="119"/>
    </location>
</feature>
<dbReference type="EMBL" id="CDMZ01005953">
    <property type="protein sequence ID" value="CEM56230.1"/>
    <property type="molecule type" value="Genomic_DNA"/>
</dbReference>
<organism evidence="2">
    <name type="scientific">Chromera velia CCMP2878</name>
    <dbReference type="NCBI Taxonomy" id="1169474"/>
    <lineage>
        <taxon>Eukaryota</taxon>
        <taxon>Sar</taxon>
        <taxon>Alveolata</taxon>
        <taxon>Colpodellida</taxon>
        <taxon>Chromeraceae</taxon>
        <taxon>Chromera</taxon>
    </lineage>
</organism>
<dbReference type="VEuPathDB" id="CryptoDB:Cvel_142"/>
<sequence length="119" mass="13548">MCLLIKVLDACCREKPERRPTARSALADLRYSPEAFEVADAAEALLRTANAVNDEVQQARDEVERQRSHVNQEAHRLSQDRSSLEQDRQRLAGDQQRAEGEREQKKLKQAKAGKVQLPK</sequence>
<dbReference type="AlphaFoldDB" id="A0A0G4IGB4"/>
<reference evidence="2" key="1">
    <citation type="submission" date="2014-11" db="EMBL/GenBank/DDBJ databases">
        <authorList>
            <person name="Otto D Thomas"/>
            <person name="Naeem Raeece"/>
        </authorList>
    </citation>
    <scope>NUCLEOTIDE SEQUENCE</scope>
</reference>
<evidence type="ECO:0000256" key="1">
    <source>
        <dbReference type="SAM" id="MobiDB-lite"/>
    </source>
</evidence>
<evidence type="ECO:0000313" key="2">
    <source>
        <dbReference type="EMBL" id="CEM56230.1"/>
    </source>
</evidence>
<gene>
    <name evidence="2" type="ORF">Cvel_142</name>
</gene>
<protein>
    <submittedName>
        <fullName evidence="2">Uncharacterized protein</fullName>
    </submittedName>
</protein>
<accession>A0A0G4IGB4</accession>
<feature type="compositionally biased region" description="Basic and acidic residues" evidence="1">
    <location>
        <begin position="57"/>
        <end position="106"/>
    </location>
</feature>
<name>A0A0G4IGB4_9ALVE</name>
<proteinExistence type="predicted"/>